<protein>
    <submittedName>
        <fullName evidence="2">Uncharacterized protein</fullName>
    </submittedName>
</protein>
<dbReference type="EnsemblMetazoa" id="AMIN005772-RA">
    <property type="protein sequence ID" value="AMIN005772-PA"/>
    <property type="gene ID" value="AMIN005772"/>
</dbReference>
<reference evidence="3" key="1">
    <citation type="submission" date="2013-03" db="EMBL/GenBank/DDBJ databases">
        <title>The Genome Sequence of Anopheles minimus MINIMUS1.</title>
        <authorList>
            <consortium name="The Broad Institute Genomics Platform"/>
            <person name="Neafsey D.E."/>
            <person name="Walton C."/>
            <person name="Walker B."/>
            <person name="Young S.K."/>
            <person name="Zeng Q."/>
            <person name="Gargeya S."/>
            <person name="Fitzgerald M."/>
            <person name="Haas B."/>
            <person name="Abouelleil A."/>
            <person name="Allen A.W."/>
            <person name="Alvarado L."/>
            <person name="Arachchi H.M."/>
            <person name="Berlin A.M."/>
            <person name="Chapman S.B."/>
            <person name="Gainer-Dewar J."/>
            <person name="Goldberg J."/>
            <person name="Griggs A."/>
            <person name="Gujja S."/>
            <person name="Hansen M."/>
            <person name="Howarth C."/>
            <person name="Imamovic A."/>
            <person name="Ireland A."/>
            <person name="Larimer J."/>
            <person name="McCowan C."/>
            <person name="Murphy C."/>
            <person name="Pearson M."/>
            <person name="Poon T.W."/>
            <person name="Priest M."/>
            <person name="Roberts A."/>
            <person name="Saif S."/>
            <person name="Shea T."/>
            <person name="Sisk P."/>
            <person name="Sykes S."/>
            <person name="Wortman J."/>
            <person name="Nusbaum C."/>
            <person name="Birren B."/>
        </authorList>
    </citation>
    <scope>NUCLEOTIDE SEQUENCE [LARGE SCALE GENOMIC DNA]</scope>
    <source>
        <strain evidence="3">MINIMUS1</strain>
    </source>
</reference>
<organism evidence="2 3">
    <name type="scientific">Anopheles minimus</name>
    <dbReference type="NCBI Taxonomy" id="112268"/>
    <lineage>
        <taxon>Eukaryota</taxon>
        <taxon>Metazoa</taxon>
        <taxon>Ecdysozoa</taxon>
        <taxon>Arthropoda</taxon>
        <taxon>Hexapoda</taxon>
        <taxon>Insecta</taxon>
        <taxon>Pterygota</taxon>
        <taxon>Neoptera</taxon>
        <taxon>Endopterygota</taxon>
        <taxon>Diptera</taxon>
        <taxon>Nematocera</taxon>
        <taxon>Culicoidea</taxon>
        <taxon>Culicidae</taxon>
        <taxon>Anophelinae</taxon>
        <taxon>Anopheles</taxon>
    </lineage>
</organism>
<reference evidence="2" key="2">
    <citation type="submission" date="2020-05" db="UniProtKB">
        <authorList>
            <consortium name="EnsemblMetazoa"/>
        </authorList>
    </citation>
    <scope>IDENTIFICATION</scope>
    <source>
        <strain evidence="2">MINIMUS1</strain>
    </source>
</reference>
<keyword evidence="1" id="KW-0472">Membrane</keyword>
<keyword evidence="1" id="KW-1133">Transmembrane helix</keyword>
<feature type="transmembrane region" description="Helical" evidence="1">
    <location>
        <begin position="20"/>
        <end position="37"/>
    </location>
</feature>
<dbReference type="AlphaFoldDB" id="A0A182W606"/>
<keyword evidence="3" id="KW-1185">Reference proteome</keyword>
<sequence>MLRQLVNVLRYMLQAVRKNIKPLILIASFLTFIWLIADTVHRPEFVRHASKHTFRFGNRSNNQNERWDARSVAQFLELLEIDINATSEYETERVTGACPSETTLLFTAFVGSSLAEHLWHYFSLIAIQNSLISATSTQRLLMLMTGTAQTELSQLFVSLPFGVIDLETIQCYDIPGACILNSDTNIEIPVGKNQIYILNNQAKRIEDILKVSWQQQRQLFRVSTETQNTVDDILKELRQRAKLYGDEDDVSNLQVVGIHIREEDALPFEYYYRAITFQRKMHDTGMLLFLVVCENPDSSTCNTLNAQSEKIEVIAEHDEPDVDFALMMACNHTIVSNERDIFPPLLRGVGNTVVFGQQNDDNRYVNELASYLENWFSIV</sequence>
<dbReference type="STRING" id="112268.A0A182W606"/>
<evidence type="ECO:0000313" key="3">
    <source>
        <dbReference type="Proteomes" id="UP000075920"/>
    </source>
</evidence>
<accession>A0A182W606</accession>
<keyword evidence="1" id="KW-0812">Transmembrane</keyword>
<evidence type="ECO:0000313" key="2">
    <source>
        <dbReference type="EnsemblMetazoa" id="AMIN005772-PA"/>
    </source>
</evidence>
<dbReference type="VEuPathDB" id="VectorBase:AMIN005772"/>
<proteinExistence type="predicted"/>
<name>A0A182W606_9DIPT</name>
<dbReference type="Proteomes" id="UP000075920">
    <property type="component" value="Unassembled WGS sequence"/>
</dbReference>
<evidence type="ECO:0000256" key="1">
    <source>
        <dbReference type="SAM" id="Phobius"/>
    </source>
</evidence>